<evidence type="ECO:0000259" key="14">
    <source>
        <dbReference type="PROSITE" id="PS50056"/>
    </source>
</evidence>
<dbReference type="Pfam" id="PF00102">
    <property type="entry name" value="Y_phosphatase"/>
    <property type="match status" value="1"/>
</dbReference>
<dbReference type="GO" id="GO:0019901">
    <property type="term" value="F:protein kinase binding"/>
    <property type="evidence" value="ECO:0007669"/>
    <property type="project" value="TreeGrafter"/>
</dbReference>
<organism evidence="15 16">
    <name type="scientific">Sinocyclocheilus anshuiensis</name>
    <dbReference type="NCBI Taxonomy" id="1608454"/>
    <lineage>
        <taxon>Eukaryota</taxon>
        <taxon>Metazoa</taxon>
        <taxon>Chordata</taxon>
        <taxon>Craniata</taxon>
        <taxon>Vertebrata</taxon>
        <taxon>Euteleostomi</taxon>
        <taxon>Actinopterygii</taxon>
        <taxon>Neopterygii</taxon>
        <taxon>Teleostei</taxon>
        <taxon>Ostariophysi</taxon>
        <taxon>Cypriniformes</taxon>
        <taxon>Cyprinidae</taxon>
        <taxon>Cyprininae</taxon>
        <taxon>Sinocyclocheilus</taxon>
    </lineage>
</organism>
<dbReference type="Gene3D" id="3.90.190.10">
    <property type="entry name" value="Protein tyrosine phosphatase superfamily"/>
    <property type="match status" value="2"/>
</dbReference>
<dbReference type="GO" id="GO:0070373">
    <property type="term" value="P:negative regulation of ERK1 and ERK2 cascade"/>
    <property type="evidence" value="ECO:0007669"/>
    <property type="project" value="TreeGrafter"/>
</dbReference>
<comment type="similarity">
    <text evidence="3 9">Belongs to the protein-tyrosine phosphatase family. Non-receptor class 1 subfamily.</text>
</comment>
<feature type="region of interest" description="Disordered" evidence="12">
    <location>
        <begin position="259"/>
        <end position="360"/>
    </location>
</feature>
<dbReference type="GO" id="GO:0004726">
    <property type="term" value="F:non-membrane spanning protein tyrosine phosphatase activity"/>
    <property type="evidence" value="ECO:0007669"/>
    <property type="project" value="TreeGrafter"/>
</dbReference>
<evidence type="ECO:0000313" key="16">
    <source>
        <dbReference type="Proteomes" id="UP000472260"/>
    </source>
</evidence>
<protein>
    <recommendedName>
        <fullName evidence="9">Tyrosine-protein phosphatase non-receptor type</fullName>
        <ecNumber evidence="9">3.1.3.48</ecNumber>
    </recommendedName>
</protein>
<evidence type="ECO:0000256" key="4">
    <source>
        <dbReference type="ARBA" id="ARBA00022553"/>
    </source>
</evidence>
<dbReference type="SMART" id="SM00194">
    <property type="entry name" value="PTPc"/>
    <property type="match status" value="1"/>
</dbReference>
<evidence type="ECO:0000256" key="11">
    <source>
        <dbReference type="PIRSR" id="PIRSR000926-2"/>
    </source>
</evidence>
<proteinExistence type="inferred from homology"/>
<feature type="active site" description="Phosphocysteine intermediate" evidence="10">
    <location>
        <position position="180"/>
    </location>
</feature>
<dbReference type="Proteomes" id="UP000472260">
    <property type="component" value="Unassembled WGS sequence"/>
</dbReference>
<dbReference type="InterPro" id="IPR051985">
    <property type="entry name" value="NR_tyrosine_phosphatase"/>
</dbReference>
<feature type="binding site" evidence="11">
    <location>
        <begin position="180"/>
        <end position="186"/>
    </location>
    <ligand>
        <name>substrate</name>
    </ligand>
</feature>
<dbReference type="PANTHER" id="PTHR46047:SF1">
    <property type="entry name" value="TYROSINE-PROTEIN PHOSPHATASE NON-RECEPTOR TYPE 2"/>
    <property type="match status" value="1"/>
</dbReference>
<dbReference type="PROSITE" id="PS50056">
    <property type="entry name" value="TYR_PHOSPHATASE_2"/>
    <property type="match status" value="1"/>
</dbReference>
<dbReference type="GO" id="GO:0046426">
    <property type="term" value="P:negative regulation of receptor signaling pathway via JAK-STAT"/>
    <property type="evidence" value="ECO:0007669"/>
    <property type="project" value="TreeGrafter"/>
</dbReference>
<evidence type="ECO:0000256" key="7">
    <source>
        <dbReference type="ARBA" id="ARBA00022912"/>
    </source>
</evidence>
<keyword evidence="8" id="KW-0472">Membrane</keyword>
<keyword evidence="6" id="KW-0256">Endoplasmic reticulum</keyword>
<evidence type="ECO:0000313" key="15">
    <source>
        <dbReference type="Ensembl" id="ENSSANP00000052490.1"/>
    </source>
</evidence>
<evidence type="ECO:0000256" key="10">
    <source>
        <dbReference type="PIRSR" id="PIRSR000926-1"/>
    </source>
</evidence>
<dbReference type="InterPro" id="IPR000387">
    <property type="entry name" value="Tyr_Pase_dom"/>
</dbReference>
<dbReference type="InterPro" id="IPR012265">
    <property type="entry name" value="Ptpn1/Ptpn2"/>
</dbReference>
<dbReference type="InterPro" id="IPR016130">
    <property type="entry name" value="Tyr_Pase_AS"/>
</dbReference>
<name>A0A671P8V8_9TELE</name>
<accession>A0A671P8V8</accession>
<feature type="domain" description="Tyrosine-protein phosphatase" evidence="13">
    <location>
        <begin position="1"/>
        <end position="242"/>
    </location>
</feature>
<feature type="compositionally biased region" description="Basic and acidic residues" evidence="12">
    <location>
        <begin position="289"/>
        <end position="299"/>
    </location>
</feature>
<reference evidence="15" key="2">
    <citation type="submission" date="2025-09" db="UniProtKB">
        <authorList>
            <consortium name="Ensembl"/>
        </authorList>
    </citation>
    <scope>IDENTIFICATION</scope>
</reference>
<dbReference type="GO" id="GO:0005783">
    <property type="term" value="C:endoplasmic reticulum"/>
    <property type="evidence" value="ECO:0007669"/>
    <property type="project" value="UniProtKB-SubCell"/>
</dbReference>
<keyword evidence="16" id="KW-1185">Reference proteome</keyword>
<dbReference type="PRINTS" id="PR00700">
    <property type="entry name" value="PRTYPHPHTASE"/>
</dbReference>
<comment type="catalytic activity">
    <reaction evidence="9">
        <text>O-phospho-L-tyrosyl-[protein] + H2O = L-tyrosyl-[protein] + phosphate</text>
        <dbReference type="Rhea" id="RHEA:10684"/>
        <dbReference type="Rhea" id="RHEA-COMP:10136"/>
        <dbReference type="Rhea" id="RHEA-COMP:20101"/>
        <dbReference type="ChEBI" id="CHEBI:15377"/>
        <dbReference type="ChEBI" id="CHEBI:43474"/>
        <dbReference type="ChEBI" id="CHEBI:46858"/>
        <dbReference type="ChEBI" id="CHEBI:61978"/>
        <dbReference type="EC" id="3.1.3.48"/>
    </reaction>
</comment>
<evidence type="ECO:0000256" key="12">
    <source>
        <dbReference type="SAM" id="MobiDB-lite"/>
    </source>
</evidence>
<comment type="subcellular location">
    <subcellularLocation>
        <location evidence="2">Endomembrane system</location>
    </subcellularLocation>
    <subcellularLocation>
        <location evidence="1">Endoplasmic reticulum</location>
    </subcellularLocation>
</comment>
<keyword evidence="5 9" id="KW-0378">Hydrolase</keyword>
<sequence length="360" mass="41807">MEQEFEDIDSEGRWQNLYLEIRNQSHECAFKVAKYPDNRNRNRYRDVSPFDHSRVKLENTENDYINASLVVMEEAQRRYILTQEKCAQYWPTQEEREMSFRDTRFVVTLVSEDVKSYYTTRLLELQNANTGETRQIYHFHYTTWPDFGVPESPASFLNFLFKVRESGSLGMDQGPAVVHCSAGIGRSGTFSLVDTCLVLMDKRKDPLAVDIRKILLDMRKYRMGLIQTPDQLRFSYMAVLEGAKYIMGDSSVQIQWRELSREDQEPLSESPPPPQPPKCTECYNGSKLSHLEDGMDPKTGKKTGLETPNKESDRDAGTNARKRQRDEKMSNPTQKTQKQTKPRINDPDKKRKRARTTSDS</sequence>
<keyword evidence="4" id="KW-0597">Phosphoprotein</keyword>
<feature type="binding site" evidence="11">
    <location>
        <position position="146"/>
    </location>
    <ligand>
        <name>substrate</name>
    </ligand>
</feature>
<dbReference type="InterPro" id="IPR000242">
    <property type="entry name" value="PTP_cat"/>
</dbReference>
<keyword evidence="7 9" id="KW-0904">Protein phosphatase</keyword>
<dbReference type="PANTHER" id="PTHR46047">
    <property type="entry name" value="TYROSINE-PROTEIN PHOSPHATASE NON-RECEPTOR TYPE 61F"/>
    <property type="match status" value="1"/>
</dbReference>
<evidence type="ECO:0000256" key="9">
    <source>
        <dbReference type="PIRNR" id="PIRNR000926"/>
    </source>
</evidence>
<feature type="compositionally biased region" description="Basic residues" evidence="12">
    <location>
        <begin position="350"/>
        <end position="360"/>
    </location>
</feature>
<dbReference type="SUPFAM" id="SSF52799">
    <property type="entry name" value="(Phosphotyrosine protein) phosphatases II"/>
    <property type="match status" value="1"/>
</dbReference>
<evidence type="ECO:0000256" key="2">
    <source>
        <dbReference type="ARBA" id="ARBA00004308"/>
    </source>
</evidence>
<dbReference type="AlphaFoldDB" id="A0A671P8V8"/>
<dbReference type="PROSITE" id="PS50055">
    <property type="entry name" value="TYR_PHOSPHATASE_PTP"/>
    <property type="match status" value="1"/>
</dbReference>
<evidence type="ECO:0000256" key="6">
    <source>
        <dbReference type="ARBA" id="ARBA00022824"/>
    </source>
</evidence>
<dbReference type="InterPro" id="IPR029021">
    <property type="entry name" value="Prot-tyrosine_phosphatase-like"/>
</dbReference>
<feature type="domain" description="Tyrosine specific protein phosphatases" evidence="14">
    <location>
        <begin position="154"/>
        <end position="233"/>
    </location>
</feature>
<feature type="compositionally biased region" description="Polar residues" evidence="12">
    <location>
        <begin position="330"/>
        <end position="339"/>
    </location>
</feature>
<dbReference type="EC" id="3.1.3.48" evidence="9"/>
<dbReference type="Ensembl" id="ENSSANT00000055797.1">
    <property type="protein sequence ID" value="ENSSANP00000052490.1"/>
    <property type="gene ID" value="ENSSANG00000026079.1"/>
</dbReference>
<evidence type="ECO:0000256" key="5">
    <source>
        <dbReference type="ARBA" id="ARBA00022801"/>
    </source>
</evidence>
<evidence type="ECO:0000256" key="3">
    <source>
        <dbReference type="ARBA" id="ARBA00009701"/>
    </source>
</evidence>
<gene>
    <name evidence="15" type="primary">LOC107672871</name>
</gene>
<reference evidence="15" key="1">
    <citation type="submission" date="2025-08" db="UniProtKB">
        <authorList>
            <consortium name="Ensembl"/>
        </authorList>
    </citation>
    <scope>IDENTIFICATION</scope>
</reference>
<evidence type="ECO:0000256" key="8">
    <source>
        <dbReference type="ARBA" id="ARBA00023136"/>
    </source>
</evidence>
<dbReference type="PIRSF" id="PIRSF000926">
    <property type="entry name" value="Tyr-Ptase_nr1"/>
    <property type="match status" value="1"/>
</dbReference>
<dbReference type="PROSITE" id="PS00383">
    <property type="entry name" value="TYR_PHOSPHATASE_1"/>
    <property type="match status" value="1"/>
</dbReference>
<dbReference type="GO" id="GO:0005634">
    <property type="term" value="C:nucleus"/>
    <property type="evidence" value="ECO:0007669"/>
    <property type="project" value="TreeGrafter"/>
</dbReference>
<dbReference type="InterPro" id="IPR003595">
    <property type="entry name" value="Tyr_Pase_cat"/>
</dbReference>
<feature type="binding site" evidence="11">
    <location>
        <position position="227"/>
    </location>
    <ligand>
        <name>substrate</name>
    </ligand>
</feature>
<dbReference type="SMART" id="SM00404">
    <property type="entry name" value="PTPc_motif"/>
    <property type="match status" value="1"/>
</dbReference>
<evidence type="ECO:0000256" key="1">
    <source>
        <dbReference type="ARBA" id="ARBA00004240"/>
    </source>
</evidence>
<evidence type="ECO:0000259" key="13">
    <source>
        <dbReference type="PROSITE" id="PS50055"/>
    </source>
</evidence>